<dbReference type="SUPFAM" id="SSF54862">
    <property type="entry name" value="4Fe-4S ferredoxins"/>
    <property type="match status" value="1"/>
</dbReference>
<dbReference type="EMBL" id="KF900890">
    <property type="protein sequence ID" value="AIF10419.1"/>
    <property type="molecule type" value="Genomic_DNA"/>
</dbReference>
<dbReference type="PANTHER" id="PTHR43687">
    <property type="entry name" value="ADENYLYLSULFATE REDUCTASE, BETA SUBUNIT"/>
    <property type="match status" value="1"/>
</dbReference>
<accession>A0A075H2T3</accession>
<dbReference type="InterPro" id="IPR017896">
    <property type="entry name" value="4Fe4S_Fe-S-bd"/>
</dbReference>
<dbReference type="Gene3D" id="3.30.70.20">
    <property type="match status" value="1"/>
</dbReference>
<evidence type="ECO:0000256" key="2">
    <source>
        <dbReference type="ARBA" id="ARBA00022485"/>
    </source>
</evidence>
<dbReference type="PROSITE" id="PS51379">
    <property type="entry name" value="4FE4S_FER_2"/>
    <property type="match status" value="2"/>
</dbReference>
<name>A0A075H2T3_9ARCH</name>
<evidence type="ECO:0000313" key="9">
    <source>
        <dbReference type="EMBL" id="AIF10419.1"/>
    </source>
</evidence>
<sequence length="188" mass="20812">MTISMAILENFCKDDKKPIGKIIDGPSGNFHWVWPSQAGEPGNDWDASTNEQVLADYEKHGEKMVKLGITGTMVANDWDVCVADGACIEACPVQIFQWYRTDKDISGIDAVNDTTDWKGEGTTEKEERLDFTDKADAIREHDCIYCMACVSVCPPQAVLVDQGNMEWHEKAAGTYVKIEGGTNPHAHD</sequence>
<reference evidence="9" key="1">
    <citation type="journal article" date="2014" name="Genome Biol. Evol.">
        <title>Pangenome evidence for extensive interdomain horizontal transfer affecting lineage core and shell genes in uncultured planktonic thaumarchaeota and euryarchaeota.</title>
        <authorList>
            <person name="Deschamps P."/>
            <person name="Zivanovic Y."/>
            <person name="Moreira D."/>
            <person name="Rodriguez-Valera F."/>
            <person name="Lopez-Garcia P."/>
        </authorList>
    </citation>
    <scope>NUCLEOTIDE SEQUENCE</scope>
</reference>
<dbReference type="PANTHER" id="PTHR43687:SF6">
    <property type="entry name" value="L-ASPARTATE SEMIALDEHYDE SULFURTRANSFERASE IRON-SULFUR SUBUNIT"/>
    <property type="match status" value="1"/>
</dbReference>
<evidence type="ECO:0000256" key="1">
    <source>
        <dbReference type="ARBA" id="ARBA00022448"/>
    </source>
</evidence>
<dbReference type="GO" id="GO:0016491">
    <property type="term" value="F:oxidoreductase activity"/>
    <property type="evidence" value="ECO:0007669"/>
    <property type="project" value="UniProtKB-ARBA"/>
</dbReference>
<protein>
    <submittedName>
        <fullName evidence="9">4Fe-4S ferredoxin iron-sulfur binding domain-containing protein</fullName>
    </submittedName>
</protein>
<evidence type="ECO:0000256" key="5">
    <source>
        <dbReference type="ARBA" id="ARBA00022982"/>
    </source>
</evidence>
<keyword evidence="7" id="KW-0411">Iron-sulfur</keyword>
<evidence type="ECO:0000256" key="6">
    <source>
        <dbReference type="ARBA" id="ARBA00023004"/>
    </source>
</evidence>
<dbReference type="GO" id="GO:0046872">
    <property type="term" value="F:metal ion binding"/>
    <property type="evidence" value="ECO:0007669"/>
    <property type="project" value="UniProtKB-KW"/>
</dbReference>
<keyword evidence="5" id="KW-0249">Electron transport</keyword>
<evidence type="ECO:0000256" key="4">
    <source>
        <dbReference type="ARBA" id="ARBA00022737"/>
    </source>
</evidence>
<evidence type="ECO:0000256" key="7">
    <source>
        <dbReference type="ARBA" id="ARBA00023014"/>
    </source>
</evidence>
<organism evidence="9">
    <name type="scientific">uncultured marine thaumarchaeote KM3_45_E05</name>
    <dbReference type="NCBI Taxonomy" id="1456156"/>
    <lineage>
        <taxon>Archaea</taxon>
        <taxon>Nitrososphaerota</taxon>
        <taxon>environmental samples</taxon>
    </lineage>
</organism>
<dbReference type="InterPro" id="IPR050572">
    <property type="entry name" value="Fe-S_Ferredoxin"/>
</dbReference>
<dbReference type="GO" id="GO:0051539">
    <property type="term" value="F:4 iron, 4 sulfur cluster binding"/>
    <property type="evidence" value="ECO:0007669"/>
    <property type="project" value="UniProtKB-KW"/>
</dbReference>
<keyword evidence="4" id="KW-0677">Repeat</keyword>
<proteinExistence type="predicted"/>
<keyword evidence="3" id="KW-0479">Metal-binding</keyword>
<keyword evidence="2" id="KW-0004">4Fe-4S</keyword>
<dbReference type="Pfam" id="PF13237">
    <property type="entry name" value="Fer4_10"/>
    <property type="match status" value="1"/>
</dbReference>
<keyword evidence="1" id="KW-0813">Transport</keyword>
<dbReference type="PROSITE" id="PS00198">
    <property type="entry name" value="4FE4S_FER_1"/>
    <property type="match status" value="1"/>
</dbReference>
<dbReference type="InterPro" id="IPR017900">
    <property type="entry name" value="4Fe4S_Fe_S_CS"/>
</dbReference>
<feature type="domain" description="4Fe-4S ferredoxin-type" evidence="8">
    <location>
        <begin position="134"/>
        <end position="163"/>
    </location>
</feature>
<dbReference type="AlphaFoldDB" id="A0A075H2T3"/>
<keyword evidence="6" id="KW-0408">Iron</keyword>
<feature type="domain" description="4Fe-4S ferredoxin-type" evidence="8">
    <location>
        <begin position="71"/>
        <end position="101"/>
    </location>
</feature>
<evidence type="ECO:0000256" key="3">
    <source>
        <dbReference type="ARBA" id="ARBA00022723"/>
    </source>
</evidence>
<evidence type="ECO:0000259" key="8">
    <source>
        <dbReference type="PROSITE" id="PS51379"/>
    </source>
</evidence>